<proteinExistence type="predicted"/>
<keyword evidence="2" id="KW-0472">Membrane</keyword>
<name>A0A1B8G8J8_9PEZI</name>
<feature type="transmembrane region" description="Helical" evidence="2">
    <location>
        <begin position="184"/>
        <end position="207"/>
    </location>
</feature>
<dbReference type="EMBL" id="KV460272">
    <property type="protein sequence ID" value="OBT92156.2"/>
    <property type="molecule type" value="Genomic_DNA"/>
</dbReference>
<feature type="transmembrane region" description="Helical" evidence="2">
    <location>
        <begin position="69"/>
        <end position="89"/>
    </location>
</feature>
<protein>
    <submittedName>
        <fullName evidence="3">Uncharacterized protein</fullName>
    </submittedName>
</protein>
<keyword evidence="4" id="KW-1185">Reference proteome</keyword>
<feature type="transmembrane region" description="Helical" evidence="2">
    <location>
        <begin position="140"/>
        <end position="164"/>
    </location>
</feature>
<keyword evidence="2" id="KW-1133">Transmembrane helix</keyword>
<feature type="transmembrane region" description="Helical" evidence="2">
    <location>
        <begin position="109"/>
        <end position="133"/>
    </location>
</feature>
<sequence>MMGTSTRPNNLDGAYAPVDIPGDQGPSGGHVVATNRARPHPAFVTDEGPTLLVDTLGSILTRRAPAVRMICYISAILLTTDFLTVGLSANASSNVGSTETGSAVDPAGILITTVAGFGEMTLFAILSFCFLFWNWHLAYFLSIALIGVSALGTGAYGLAIMAISMSNSVCADKGSCNEALKKGLAASCIRVLLTGPFCLVLAFWYFLKVRPEVLKAKAEFRRPIQTPLRRLDGGHDLEPLFVPR</sequence>
<dbReference type="GeneID" id="28843435"/>
<keyword evidence="2" id="KW-0812">Transmembrane</keyword>
<dbReference type="Proteomes" id="UP000091956">
    <property type="component" value="Unassembled WGS sequence"/>
</dbReference>
<evidence type="ECO:0000256" key="1">
    <source>
        <dbReference type="SAM" id="MobiDB-lite"/>
    </source>
</evidence>
<accession>A0A1B8G8J8</accession>
<evidence type="ECO:0000313" key="4">
    <source>
        <dbReference type="Proteomes" id="UP000091956"/>
    </source>
</evidence>
<feature type="region of interest" description="Disordered" evidence="1">
    <location>
        <begin position="1"/>
        <end position="20"/>
    </location>
</feature>
<organism evidence="3 4">
    <name type="scientific">Pseudogymnoascus verrucosus</name>
    <dbReference type="NCBI Taxonomy" id="342668"/>
    <lineage>
        <taxon>Eukaryota</taxon>
        <taxon>Fungi</taxon>
        <taxon>Dikarya</taxon>
        <taxon>Ascomycota</taxon>
        <taxon>Pezizomycotina</taxon>
        <taxon>Leotiomycetes</taxon>
        <taxon>Thelebolales</taxon>
        <taxon>Thelebolaceae</taxon>
        <taxon>Pseudogymnoascus</taxon>
    </lineage>
</organism>
<gene>
    <name evidence="3" type="ORF">VE01_10049</name>
</gene>
<evidence type="ECO:0000256" key="2">
    <source>
        <dbReference type="SAM" id="Phobius"/>
    </source>
</evidence>
<evidence type="ECO:0000313" key="3">
    <source>
        <dbReference type="EMBL" id="OBT92156.2"/>
    </source>
</evidence>
<reference evidence="3 4" key="1">
    <citation type="submission" date="2016-03" db="EMBL/GenBank/DDBJ databases">
        <title>Comparative genomics of Pseudogymnoascus destructans, the fungus causing white-nose syndrome of bats.</title>
        <authorList>
            <person name="Palmer J.M."/>
            <person name="Drees K.P."/>
            <person name="Foster J.T."/>
            <person name="Lindner D.L."/>
        </authorList>
    </citation>
    <scope>NUCLEOTIDE SEQUENCE [LARGE SCALE GENOMIC DNA]</scope>
    <source>
        <strain evidence="3 4">UAMH 10579</strain>
    </source>
</reference>
<dbReference type="RefSeq" id="XP_018125889.2">
    <property type="nucleotide sequence ID" value="XM_018279456.2"/>
</dbReference>
<dbReference type="AlphaFoldDB" id="A0A1B8G8J8"/>
<reference evidence="4" key="2">
    <citation type="journal article" date="2018" name="Nat. Commun.">
        <title>Extreme sensitivity to ultraviolet light in the fungal pathogen causing white-nose syndrome of bats.</title>
        <authorList>
            <person name="Palmer J.M."/>
            <person name="Drees K.P."/>
            <person name="Foster J.T."/>
            <person name="Lindner D.L."/>
        </authorList>
    </citation>
    <scope>NUCLEOTIDE SEQUENCE [LARGE SCALE GENOMIC DNA]</scope>
    <source>
        <strain evidence="4">UAMH 10579</strain>
    </source>
</reference>